<dbReference type="EMBL" id="QQWG01000008">
    <property type="protein sequence ID" value="RRG21601.1"/>
    <property type="molecule type" value="Genomic_DNA"/>
</dbReference>
<gene>
    <name evidence="3" type="ORF">DWB61_09995</name>
</gene>
<keyword evidence="3" id="KW-0418">Kinase</keyword>
<feature type="transmembrane region" description="Helical" evidence="1">
    <location>
        <begin position="80"/>
        <end position="103"/>
    </location>
</feature>
<feature type="transmembrane region" description="Helical" evidence="1">
    <location>
        <begin position="119"/>
        <end position="137"/>
    </location>
</feature>
<dbReference type="Proteomes" id="UP000285794">
    <property type="component" value="Unassembled WGS sequence"/>
</dbReference>
<keyword evidence="4" id="KW-1185">Reference proteome</keyword>
<dbReference type="AlphaFoldDB" id="A0A425Y130"/>
<dbReference type="GO" id="GO:0016020">
    <property type="term" value="C:membrane"/>
    <property type="evidence" value="ECO:0007669"/>
    <property type="project" value="InterPro"/>
</dbReference>
<reference evidence="3 4" key="1">
    <citation type="submission" date="2018-07" db="EMBL/GenBank/DDBJ databases">
        <title>Draft genome sequence of Ancylomarina sp. M1P.</title>
        <authorList>
            <person name="Yadav S."/>
            <person name="Villanueva L."/>
            <person name="Damste J.S.S."/>
        </authorList>
    </citation>
    <scope>NUCLEOTIDE SEQUENCE [LARGE SCALE GENOMIC DNA]</scope>
    <source>
        <strain evidence="3 4">M1P</strain>
    </source>
</reference>
<dbReference type="InterPro" id="IPR010559">
    <property type="entry name" value="Sig_transdc_His_kin_internal"/>
</dbReference>
<dbReference type="PANTHER" id="PTHR34220:SF7">
    <property type="entry name" value="SENSOR HISTIDINE KINASE YPDA"/>
    <property type="match status" value="1"/>
</dbReference>
<keyword evidence="1" id="KW-1133">Transmembrane helix</keyword>
<dbReference type="Pfam" id="PF06580">
    <property type="entry name" value="His_kinase"/>
    <property type="match status" value="1"/>
</dbReference>
<evidence type="ECO:0000313" key="4">
    <source>
        <dbReference type="Proteomes" id="UP000285794"/>
    </source>
</evidence>
<accession>A0A425Y130</accession>
<keyword evidence="1" id="KW-0812">Transmembrane</keyword>
<name>A0A425Y130_9BACT</name>
<protein>
    <submittedName>
        <fullName evidence="3">Histidine kinase</fullName>
    </submittedName>
</protein>
<dbReference type="GO" id="GO:0000155">
    <property type="term" value="F:phosphorelay sensor kinase activity"/>
    <property type="evidence" value="ECO:0007669"/>
    <property type="project" value="InterPro"/>
</dbReference>
<keyword evidence="3" id="KW-0808">Transferase</keyword>
<dbReference type="InterPro" id="IPR050640">
    <property type="entry name" value="Bact_2-comp_sensor_kinase"/>
</dbReference>
<dbReference type="PANTHER" id="PTHR34220">
    <property type="entry name" value="SENSOR HISTIDINE KINASE YPDA"/>
    <property type="match status" value="1"/>
</dbReference>
<feature type="domain" description="Signal transduction histidine kinase internal region" evidence="2">
    <location>
        <begin position="164"/>
        <end position="239"/>
    </location>
</feature>
<evidence type="ECO:0000256" key="1">
    <source>
        <dbReference type="SAM" id="Phobius"/>
    </source>
</evidence>
<evidence type="ECO:0000313" key="3">
    <source>
        <dbReference type="EMBL" id="RRG21601.1"/>
    </source>
</evidence>
<sequence length="346" mass="40322">MQTSELKIRLKKDIKLSLRLTLISIVITLLIMFNRLNWNIFYSSIIVSAMYCFGLAMGCSVISTLLDWKFNWHLQGKKRLVWGIIITIIYVVTVVLLIDYYLLVKLQKLPYEQFFKGRFLWMHLFYIVLSLGIATFFHAKGSMQALKVALTQKALLENQNIASQYEALKNQVDPHFLFNSLNVLSSLVDENPEMAQKFISKLSHIYRYILDQKNQELVNLEEELSFADKYIFLQQIRFEGGVNYSTDIAFSDMNKTTIPLALQILIENIFKHNIVSDEKPINIKIETDNHYLIVSNNINPKSTKQTSHKMGLENIKARYNYFTDERIIIEETADLFKIKLPLINSQ</sequence>
<organism evidence="3 4">
    <name type="scientific">Ancylomarina euxinus</name>
    <dbReference type="NCBI Taxonomy" id="2283627"/>
    <lineage>
        <taxon>Bacteria</taxon>
        <taxon>Pseudomonadati</taxon>
        <taxon>Bacteroidota</taxon>
        <taxon>Bacteroidia</taxon>
        <taxon>Marinilabiliales</taxon>
        <taxon>Marinifilaceae</taxon>
        <taxon>Ancylomarina</taxon>
    </lineage>
</organism>
<keyword evidence="1" id="KW-0472">Membrane</keyword>
<evidence type="ECO:0000259" key="2">
    <source>
        <dbReference type="Pfam" id="PF06580"/>
    </source>
</evidence>
<feature type="transmembrane region" description="Helical" evidence="1">
    <location>
        <begin position="16"/>
        <end position="34"/>
    </location>
</feature>
<comment type="caution">
    <text evidence="3">The sequence shown here is derived from an EMBL/GenBank/DDBJ whole genome shotgun (WGS) entry which is preliminary data.</text>
</comment>
<proteinExistence type="predicted"/>
<feature type="transmembrane region" description="Helical" evidence="1">
    <location>
        <begin position="40"/>
        <end position="68"/>
    </location>
</feature>